<protein>
    <submittedName>
        <fullName evidence="2">Uncharacterized protein</fullName>
    </submittedName>
</protein>
<dbReference type="RefSeq" id="WP_269034131.1">
    <property type="nucleotide sequence ID" value="NZ_CP114040.1"/>
</dbReference>
<gene>
    <name evidence="2" type="ORF">O0S08_36770</name>
</gene>
<keyword evidence="1" id="KW-0732">Signal</keyword>
<keyword evidence="3" id="KW-1185">Reference proteome</keyword>
<feature type="chain" id="PRO_5046919638" evidence="1">
    <location>
        <begin position="23"/>
        <end position="143"/>
    </location>
</feature>
<accession>A0ABY7GXR6</accession>
<name>A0ABY7GXR6_9BACT</name>
<evidence type="ECO:0000313" key="2">
    <source>
        <dbReference type="EMBL" id="WAS91769.1"/>
    </source>
</evidence>
<sequence>MKRKAFAALALLSLMLPAVALASVYVPGAWEGLAVYVGGDPTYDHETRIVINCLGGTGTAKYTYPNLGGTVCESELTLESISGNVRIYQDNTLTPGCLDGKVRLSFSSQLTSVAHFQWMDLDGTVENEGLLSKTSSLLCPLDP</sequence>
<dbReference type="Proteomes" id="UP001164459">
    <property type="component" value="Chromosome"/>
</dbReference>
<evidence type="ECO:0000256" key="1">
    <source>
        <dbReference type="SAM" id="SignalP"/>
    </source>
</evidence>
<proteinExistence type="predicted"/>
<reference evidence="2" key="1">
    <citation type="submission" date="2022-11" db="EMBL/GenBank/DDBJ databases">
        <title>Minimal conservation of predation-associated metabolite biosynthetic gene clusters underscores biosynthetic potential of Myxococcota including descriptions for ten novel species: Archangium lansinium sp. nov., Myxococcus landrumus sp. nov., Nannocystis bai.</title>
        <authorList>
            <person name="Ahearne A."/>
            <person name="Stevens C."/>
            <person name="Dowd S."/>
        </authorList>
    </citation>
    <scope>NUCLEOTIDE SEQUENCE</scope>
    <source>
        <strain evidence="2">Fl3</strain>
    </source>
</reference>
<feature type="signal peptide" evidence="1">
    <location>
        <begin position="1"/>
        <end position="22"/>
    </location>
</feature>
<evidence type="ECO:0000313" key="3">
    <source>
        <dbReference type="Proteomes" id="UP001164459"/>
    </source>
</evidence>
<dbReference type="EMBL" id="CP114040">
    <property type="protein sequence ID" value="WAS91769.1"/>
    <property type="molecule type" value="Genomic_DNA"/>
</dbReference>
<organism evidence="2 3">
    <name type="scientific">Nannocystis punicea</name>
    <dbReference type="NCBI Taxonomy" id="2995304"/>
    <lineage>
        <taxon>Bacteria</taxon>
        <taxon>Pseudomonadati</taxon>
        <taxon>Myxococcota</taxon>
        <taxon>Polyangia</taxon>
        <taxon>Nannocystales</taxon>
        <taxon>Nannocystaceae</taxon>
        <taxon>Nannocystis</taxon>
    </lineage>
</organism>